<feature type="transmembrane region" description="Helical" evidence="3">
    <location>
        <begin position="304"/>
        <end position="322"/>
    </location>
</feature>
<organism evidence="4 5">
    <name type="scientific">SAR86 cluster bacterium</name>
    <dbReference type="NCBI Taxonomy" id="2030880"/>
    <lineage>
        <taxon>Bacteria</taxon>
        <taxon>Pseudomonadati</taxon>
        <taxon>Pseudomonadota</taxon>
        <taxon>Gammaproteobacteria</taxon>
        <taxon>SAR86 cluster</taxon>
    </lineage>
</organism>
<feature type="transmembrane region" description="Helical" evidence="3">
    <location>
        <begin position="364"/>
        <end position="385"/>
    </location>
</feature>
<proteinExistence type="predicted"/>
<dbReference type="EMBL" id="NVUL01000050">
    <property type="protein sequence ID" value="PCI76996.1"/>
    <property type="molecule type" value="Genomic_DNA"/>
</dbReference>
<sequence>MYWGGLSGAFLLDDTPNLNVIAQLPANPSLSDIFNLATTGFAGVFGRSVSIFSFLLQHESWPDPRNFKFVNLLIHLVNGCLLALCCVLIGRQWRSQSIPLVAIAVISFIWLAHPIQVSSVLYVVQRMTLLSATFGLLALLFYLLGRRFLVRGENARGIFLVLLGLVPVALLSVLSKENGVLVYLYVLVLEYTLFANSEQPKLLLRLRQGLLAATVLIGVAGLIFIMPSTLEGYDLKPFSFAERVLTQFQVLTTYLANIAILLPNYFGVFHDDFANAQGLSLILSMLFVFGLIVAALIKREKWPLFAFAVLWFFAGHALESTFLPLEYYFEHRNYLPLLGLVFALVVYLSDLLPQLDGNKRKITLTIASIAIAFMSITTVRQTALWGDALYQAYAVVEQHPASKGAQSNLVEKLSADGQFQLAFDYHMTVIDPEQLSIPPFIRWLEFSCILPSVEPPEDDVLRRQAREAPHDNGAVFSLNNLVFGILEGRCPSAPVNKIQLVLDELAANPYFELNHADIIFYQALLQASAENFPAAADLAADSFRQRADVRVGLYQVNWRILAGEIEIAISTLQSLERDYAEEIAASIDLSARLQFLRNRLQSASRQ</sequence>
<feature type="transmembrane region" description="Helical" evidence="3">
    <location>
        <begin position="157"/>
        <end position="174"/>
    </location>
</feature>
<reference evidence="5" key="1">
    <citation type="submission" date="2017-08" db="EMBL/GenBank/DDBJ databases">
        <title>A dynamic microbial community with high functional redundancy inhabits the cold, oxic subseafloor aquifer.</title>
        <authorList>
            <person name="Tully B.J."/>
            <person name="Wheat C.G."/>
            <person name="Glazer B.T."/>
            <person name="Huber J.A."/>
        </authorList>
    </citation>
    <scope>NUCLEOTIDE SEQUENCE [LARGE SCALE GENOMIC DNA]</scope>
</reference>
<dbReference type="InterPro" id="IPR052346">
    <property type="entry name" value="O-mannosyl-transferase_TMTC"/>
</dbReference>
<feature type="transmembrane region" description="Helical" evidence="3">
    <location>
        <begin position="334"/>
        <end position="352"/>
    </location>
</feature>
<keyword evidence="1" id="KW-0677">Repeat</keyword>
<feature type="transmembrane region" description="Helical" evidence="3">
    <location>
        <begin position="97"/>
        <end position="115"/>
    </location>
</feature>
<evidence type="ECO:0000256" key="3">
    <source>
        <dbReference type="SAM" id="Phobius"/>
    </source>
</evidence>
<protein>
    <submittedName>
        <fullName evidence="4">Uncharacterized protein</fullName>
    </submittedName>
</protein>
<dbReference type="PANTHER" id="PTHR44227:SF3">
    <property type="entry name" value="PROTEIN O-MANNOSYL-TRANSFERASE TMTC4"/>
    <property type="match status" value="1"/>
</dbReference>
<evidence type="ECO:0000313" key="4">
    <source>
        <dbReference type="EMBL" id="PCI76996.1"/>
    </source>
</evidence>
<dbReference type="Pfam" id="PF19528">
    <property type="entry name" value="DUF6056"/>
    <property type="match status" value="1"/>
</dbReference>
<dbReference type="PANTHER" id="PTHR44227">
    <property type="match status" value="1"/>
</dbReference>
<feature type="transmembrane region" description="Helical" evidence="3">
    <location>
        <begin position="127"/>
        <end position="145"/>
    </location>
</feature>
<keyword evidence="3" id="KW-0472">Membrane</keyword>
<keyword evidence="3" id="KW-1133">Transmembrane helix</keyword>
<evidence type="ECO:0000313" key="5">
    <source>
        <dbReference type="Proteomes" id="UP000218767"/>
    </source>
</evidence>
<feature type="transmembrane region" description="Helical" evidence="3">
    <location>
        <begin position="180"/>
        <end position="197"/>
    </location>
</feature>
<comment type="caution">
    <text evidence="4">The sequence shown here is derived from an EMBL/GenBank/DDBJ whole genome shotgun (WGS) entry which is preliminary data.</text>
</comment>
<evidence type="ECO:0000256" key="1">
    <source>
        <dbReference type="ARBA" id="ARBA00022737"/>
    </source>
</evidence>
<name>A0A2A4X3A9_9GAMM</name>
<feature type="transmembrane region" description="Helical" evidence="3">
    <location>
        <begin position="209"/>
        <end position="230"/>
    </location>
</feature>
<feature type="transmembrane region" description="Helical" evidence="3">
    <location>
        <begin position="278"/>
        <end position="297"/>
    </location>
</feature>
<evidence type="ECO:0000256" key="2">
    <source>
        <dbReference type="ARBA" id="ARBA00022803"/>
    </source>
</evidence>
<dbReference type="Proteomes" id="UP000218767">
    <property type="component" value="Unassembled WGS sequence"/>
</dbReference>
<dbReference type="InterPro" id="IPR045691">
    <property type="entry name" value="DUF6056"/>
</dbReference>
<dbReference type="AlphaFoldDB" id="A0A2A4X3A9"/>
<accession>A0A2A4X3A9</accession>
<gene>
    <name evidence="4" type="ORF">COB20_09295</name>
</gene>
<feature type="transmembrane region" description="Helical" evidence="3">
    <location>
        <begin position="69"/>
        <end position="90"/>
    </location>
</feature>
<keyword evidence="3" id="KW-0812">Transmembrane</keyword>
<keyword evidence="2" id="KW-0802">TPR repeat</keyword>